<dbReference type="InterPro" id="IPR004895">
    <property type="entry name" value="Prenylated_rab_accept_PRA1"/>
</dbReference>
<feature type="region of interest" description="Disordered" evidence="5">
    <location>
        <begin position="306"/>
        <end position="359"/>
    </location>
</feature>
<dbReference type="PANTHER" id="PTHR19317:SF0">
    <property type="entry name" value="PRENYLATED RAB ACCEPTOR PROTEIN 1"/>
    <property type="match status" value="1"/>
</dbReference>
<comment type="subcellular location">
    <subcellularLocation>
        <location evidence="1">Membrane</location>
        <topology evidence="1">Multi-pass membrane protein</topology>
    </subcellularLocation>
</comment>
<sequence length="554" mass="60563">MSPIQFPIDAIASRFGDRFNSVRSQSLTSRFSNLRPISEFLDVKRISKPANFAEVQSRVNYNLAYFSSNYAAVFVMLSIYSLLTNLSLLLVILLVAGGLYGIGKLQGRDLDLGFARFTTSQLYTGLLIVAVPLGLYASPIATALWLIGATGVTVFGGRPRAPYGMPRWGRPPGARVGRSSGRQAAQWMDTNNVRIQEIDSGAEEEYLQRSGRALYAAEQQRIGWPRRNEDHNGFADDVHSVDGIDFNLYDDSDSTVAYAVQLAMKDDEEWLVDKALERIRRAQILGQNNVRLSQRELDALERKRMQTGGMEDAGQRNSVPKAASTDSRPLRPVESSTNGGLGNLRTMRHGSTAPKGSVPRTFVTDKMEMYESRARASGASARDHSPVLPRTSAVPNLQPRVSGPPTYSSVPRDFRSDVPLTFPSPLPPAPFQNPPYARILPREPQWVPPYQAPYASATVRAGPQSYPGHMAYQASPGSVLGDRQPLSRQHVPSNTARGDSSSESDADDSGSDNDGDKIHIVDVVRRKVPTGLQSRPAAASGVGGRAVPPRSRRS</sequence>
<evidence type="ECO:0000256" key="6">
    <source>
        <dbReference type="SAM" id="Phobius"/>
    </source>
</evidence>
<keyword evidence="4 6" id="KW-0472">Membrane</keyword>
<feature type="compositionally biased region" description="Basic and acidic residues" evidence="5">
    <location>
        <begin position="514"/>
        <end position="525"/>
    </location>
</feature>
<evidence type="ECO:0000256" key="4">
    <source>
        <dbReference type="ARBA" id="ARBA00023136"/>
    </source>
</evidence>
<evidence type="ECO:0000256" key="5">
    <source>
        <dbReference type="SAM" id="MobiDB-lite"/>
    </source>
</evidence>
<evidence type="ECO:0000256" key="1">
    <source>
        <dbReference type="ARBA" id="ARBA00004141"/>
    </source>
</evidence>
<evidence type="ECO:0000256" key="3">
    <source>
        <dbReference type="ARBA" id="ARBA00022989"/>
    </source>
</evidence>
<dbReference type="PANTHER" id="PTHR19317">
    <property type="entry name" value="PRENYLATED RAB ACCEPTOR 1-RELATED"/>
    <property type="match status" value="1"/>
</dbReference>
<feature type="transmembrane region" description="Helical" evidence="6">
    <location>
        <begin position="70"/>
        <end position="102"/>
    </location>
</feature>
<evidence type="ECO:0000313" key="7">
    <source>
        <dbReference type="EMBL" id="GFF49288.1"/>
    </source>
</evidence>
<evidence type="ECO:0000256" key="2">
    <source>
        <dbReference type="ARBA" id="ARBA00022692"/>
    </source>
</evidence>
<keyword evidence="3 6" id="KW-1133">Transmembrane helix</keyword>
<proteinExistence type="predicted"/>
<dbReference type="GO" id="GO:0016020">
    <property type="term" value="C:membrane"/>
    <property type="evidence" value="ECO:0007669"/>
    <property type="project" value="UniProtKB-SubCell"/>
</dbReference>
<feature type="transmembrane region" description="Helical" evidence="6">
    <location>
        <begin position="122"/>
        <end position="147"/>
    </location>
</feature>
<dbReference type="EMBL" id="BLKC01000078">
    <property type="protein sequence ID" value="GFF49288.1"/>
    <property type="molecule type" value="Genomic_DNA"/>
</dbReference>
<feature type="compositionally biased region" description="Polar residues" evidence="5">
    <location>
        <begin position="486"/>
        <end position="497"/>
    </location>
</feature>
<keyword evidence="2 6" id="KW-0812">Transmembrane</keyword>
<feature type="region of interest" description="Disordered" evidence="5">
    <location>
        <begin position="460"/>
        <end position="554"/>
    </location>
</feature>
<feature type="region of interest" description="Disordered" evidence="5">
    <location>
        <begin position="376"/>
        <end position="410"/>
    </location>
</feature>
<comment type="caution">
    <text evidence="7">The sequence shown here is derived from an EMBL/GenBank/DDBJ whole genome shotgun (WGS) entry which is preliminary data.</text>
</comment>
<evidence type="ECO:0000313" key="8">
    <source>
        <dbReference type="Proteomes" id="UP000465221"/>
    </source>
</evidence>
<reference evidence="7 8" key="1">
    <citation type="submission" date="2020-01" db="EMBL/GenBank/DDBJ databases">
        <title>Draft genome sequence of Aspergillus udagawae IFM 46972.</title>
        <authorList>
            <person name="Takahashi H."/>
            <person name="Yaguchi T."/>
        </authorList>
    </citation>
    <scope>NUCLEOTIDE SEQUENCE [LARGE SCALE GENOMIC DNA]</scope>
    <source>
        <strain evidence="7 8">IFM 46972</strain>
    </source>
</reference>
<gene>
    <name evidence="7" type="ORF">IFM46972_08763</name>
</gene>
<evidence type="ECO:0008006" key="9">
    <source>
        <dbReference type="Google" id="ProtNLM"/>
    </source>
</evidence>
<dbReference type="AlphaFoldDB" id="A0A8H3PDX4"/>
<dbReference type="Pfam" id="PF03208">
    <property type="entry name" value="PRA1"/>
    <property type="match status" value="1"/>
</dbReference>
<name>A0A8H3PDX4_9EURO</name>
<organism evidence="7 8">
    <name type="scientific">Aspergillus udagawae</name>
    <dbReference type="NCBI Taxonomy" id="91492"/>
    <lineage>
        <taxon>Eukaryota</taxon>
        <taxon>Fungi</taxon>
        <taxon>Dikarya</taxon>
        <taxon>Ascomycota</taxon>
        <taxon>Pezizomycotina</taxon>
        <taxon>Eurotiomycetes</taxon>
        <taxon>Eurotiomycetidae</taxon>
        <taxon>Eurotiales</taxon>
        <taxon>Aspergillaceae</taxon>
        <taxon>Aspergillus</taxon>
        <taxon>Aspergillus subgen. Fumigati</taxon>
    </lineage>
</organism>
<dbReference type="Proteomes" id="UP000465221">
    <property type="component" value="Unassembled WGS sequence"/>
</dbReference>
<feature type="compositionally biased region" description="Acidic residues" evidence="5">
    <location>
        <begin position="502"/>
        <end position="513"/>
    </location>
</feature>
<accession>A0A8H3PDX4</accession>
<dbReference type="GO" id="GO:0005794">
    <property type="term" value="C:Golgi apparatus"/>
    <property type="evidence" value="ECO:0007669"/>
    <property type="project" value="TreeGrafter"/>
</dbReference>
<protein>
    <recommendedName>
        <fullName evidence="9">Prenylated Rab acceptor 1</fullName>
    </recommendedName>
</protein>